<reference evidence="2" key="1">
    <citation type="journal article" date="2014" name="J. Am. Chem. Soc.">
        <title>A methyltransferase initiates terpene cyclization in teleocidin B biosynthesis.</title>
        <authorList>
            <person name="Awakawa T."/>
            <person name="Zhang L."/>
            <person name="Wakimoto T."/>
            <person name="Hoshino S."/>
            <person name="Mori T."/>
            <person name="Ito T."/>
            <person name="Ishikawa J."/>
            <person name="Tanner M.E."/>
            <person name="Abe I."/>
        </authorList>
    </citation>
    <scope>NUCLEOTIDE SEQUENCE</scope>
    <source>
        <strain evidence="2">NBRC 12747</strain>
    </source>
</reference>
<name>A0A077K8F8_9ACTN</name>
<dbReference type="Proteomes" id="UP001500063">
    <property type="component" value="Unassembled WGS sequence"/>
</dbReference>
<evidence type="ECO:0000313" key="4">
    <source>
        <dbReference type="Proteomes" id="UP001500063"/>
    </source>
</evidence>
<dbReference type="EMBL" id="AB937727">
    <property type="protein sequence ID" value="BAP27978.1"/>
    <property type="molecule type" value="Genomic_DNA"/>
</dbReference>
<proteinExistence type="predicted"/>
<feature type="region of interest" description="Disordered" evidence="1">
    <location>
        <begin position="1"/>
        <end position="21"/>
    </location>
</feature>
<gene>
    <name evidence="3" type="ORF">GCM10010319_28220</name>
</gene>
<reference evidence="3 4" key="2">
    <citation type="journal article" date="2019" name="Int. J. Syst. Evol. Microbiol.">
        <title>The Global Catalogue of Microorganisms (GCM) 10K type strain sequencing project: providing services to taxonomists for standard genome sequencing and annotation.</title>
        <authorList>
            <consortium name="The Broad Institute Genomics Platform"/>
            <consortium name="The Broad Institute Genome Sequencing Center for Infectious Disease"/>
            <person name="Wu L."/>
            <person name="Ma J."/>
        </authorList>
    </citation>
    <scope>NUCLEOTIDE SEQUENCE [LARGE SCALE GENOMIC DNA]</scope>
    <source>
        <strain evidence="3 4">JCM 4565</strain>
    </source>
</reference>
<keyword evidence="4" id="KW-1185">Reference proteome</keyword>
<organism evidence="2">
    <name type="scientific">Streptomyces blastmyceticus</name>
    <dbReference type="NCBI Taxonomy" id="68180"/>
    <lineage>
        <taxon>Bacteria</taxon>
        <taxon>Bacillati</taxon>
        <taxon>Actinomycetota</taxon>
        <taxon>Actinomycetes</taxon>
        <taxon>Kitasatosporales</taxon>
        <taxon>Streptomycetaceae</taxon>
        <taxon>Streptomyces</taxon>
    </lineage>
</organism>
<evidence type="ECO:0000313" key="2">
    <source>
        <dbReference type="EMBL" id="BAP27978.1"/>
    </source>
</evidence>
<dbReference type="AlphaFoldDB" id="A0A077K8F8"/>
<reference evidence="3" key="3">
    <citation type="submission" date="2023-12" db="EMBL/GenBank/DDBJ databases">
        <authorList>
            <person name="Sun Q."/>
            <person name="Inoue M."/>
        </authorList>
    </citation>
    <scope>NUCLEOTIDE SEQUENCE</scope>
    <source>
        <strain evidence="3">JCM 4565</strain>
    </source>
</reference>
<sequence length="68" mass="7743">MPHPRLVRMPTTPSPGPAHRDADALNAEIRAFLVARRGRALSSEERAEYEELRTRWVEAVRARYDTAA</sequence>
<evidence type="ECO:0000256" key="1">
    <source>
        <dbReference type="SAM" id="MobiDB-lite"/>
    </source>
</evidence>
<dbReference type="EMBL" id="BAAABW010000015">
    <property type="protein sequence ID" value="GAA0349734.1"/>
    <property type="molecule type" value="Genomic_DNA"/>
</dbReference>
<accession>A0A077K8F8</accession>
<protein>
    <submittedName>
        <fullName evidence="2">Uncharacterized protein</fullName>
    </submittedName>
</protein>
<evidence type="ECO:0000313" key="3">
    <source>
        <dbReference type="EMBL" id="GAA0349734.1"/>
    </source>
</evidence>